<sequence>MAVHQPRKLHVCNTPAAKALLQFMSRAKPTHTNQCLCAPPMGRHRRNDVARRYGVGSGRRTLQTVRLQRPRRMHATTCQTHHWVLLLYLAVVDLRGKSRCPAWSDATTTVTSCLKSPEPDYLRATASSSVARQVHHGIHGPRQASSYLSPTARTRRSGSSSAPSCR</sequence>
<evidence type="ECO:0000313" key="2">
    <source>
        <dbReference type="EMBL" id="KAF2770420.1"/>
    </source>
</evidence>
<dbReference type="EMBL" id="ML995826">
    <property type="protein sequence ID" value="KAF2770420.1"/>
    <property type="molecule type" value="Genomic_DNA"/>
</dbReference>
<dbReference type="Proteomes" id="UP000799436">
    <property type="component" value="Unassembled WGS sequence"/>
</dbReference>
<organism evidence="2 3">
    <name type="scientific">Teratosphaeria nubilosa</name>
    <dbReference type="NCBI Taxonomy" id="161662"/>
    <lineage>
        <taxon>Eukaryota</taxon>
        <taxon>Fungi</taxon>
        <taxon>Dikarya</taxon>
        <taxon>Ascomycota</taxon>
        <taxon>Pezizomycotina</taxon>
        <taxon>Dothideomycetes</taxon>
        <taxon>Dothideomycetidae</taxon>
        <taxon>Mycosphaerellales</taxon>
        <taxon>Teratosphaeriaceae</taxon>
        <taxon>Teratosphaeria</taxon>
    </lineage>
</organism>
<evidence type="ECO:0000256" key="1">
    <source>
        <dbReference type="SAM" id="MobiDB-lite"/>
    </source>
</evidence>
<dbReference type="AlphaFoldDB" id="A0A6G1LCR6"/>
<feature type="region of interest" description="Disordered" evidence="1">
    <location>
        <begin position="126"/>
        <end position="166"/>
    </location>
</feature>
<protein>
    <submittedName>
        <fullName evidence="2">Uncharacterized protein</fullName>
    </submittedName>
</protein>
<proteinExistence type="predicted"/>
<gene>
    <name evidence="2" type="ORF">EJ03DRAFT_67427</name>
</gene>
<feature type="compositionally biased region" description="Low complexity" evidence="1">
    <location>
        <begin position="149"/>
        <end position="166"/>
    </location>
</feature>
<accession>A0A6G1LCR6</accession>
<keyword evidence="3" id="KW-1185">Reference proteome</keyword>
<name>A0A6G1LCR6_9PEZI</name>
<evidence type="ECO:0000313" key="3">
    <source>
        <dbReference type="Proteomes" id="UP000799436"/>
    </source>
</evidence>
<reference evidence="2" key="1">
    <citation type="journal article" date="2020" name="Stud. Mycol.">
        <title>101 Dothideomycetes genomes: a test case for predicting lifestyles and emergence of pathogens.</title>
        <authorList>
            <person name="Haridas S."/>
            <person name="Albert R."/>
            <person name="Binder M."/>
            <person name="Bloem J."/>
            <person name="Labutti K."/>
            <person name="Salamov A."/>
            <person name="Andreopoulos B."/>
            <person name="Baker S."/>
            <person name="Barry K."/>
            <person name="Bills G."/>
            <person name="Bluhm B."/>
            <person name="Cannon C."/>
            <person name="Castanera R."/>
            <person name="Culley D."/>
            <person name="Daum C."/>
            <person name="Ezra D."/>
            <person name="Gonzalez J."/>
            <person name="Henrissat B."/>
            <person name="Kuo A."/>
            <person name="Liang C."/>
            <person name="Lipzen A."/>
            <person name="Lutzoni F."/>
            <person name="Magnuson J."/>
            <person name="Mondo S."/>
            <person name="Nolan M."/>
            <person name="Ohm R."/>
            <person name="Pangilinan J."/>
            <person name="Park H.-J."/>
            <person name="Ramirez L."/>
            <person name="Alfaro M."/>
            <person name="Sun H."/>
            <person name="Tritt A."/>
            <person name="Yoshinaga Y."/>
            <person name="Zwiers L.-H."/>
            <person name="Turgeon B."/>
            <person name="Goodwin S."/>
            <person name="Spatafora J."/>
            <person name="Crous P."/>
            <person name="Grigoriev I."/>
        </authorList>
    </citation>
    <scope>NUCLEOTIDE SEQUENCE</scope>
    <source>
        <strain evidence="2">CBS 116005</strain>
    </source>
</reference>